<organism evidence="9 10">
    <name type="scientific">Pyrodictium delaneyi</name>
    <dbReference type="NCBI Taxonomy" id="1273541"/>
    <lineage>
        <taxon>Archaea</taxon>
        <taxon>Thermoproteota</taxon>
        <taxon>Thermoprotei</taxon>
        <taxon>Desulfurococcales</taxon>
        <taxon>Pyrodictiaceae</taxon>
        <taxon>Pyrodictium</taxon>
    </lineage>
</organism>
<proteinExistence type="inferred from homology"/>
<name>A0A0P0N462_9CREN</name>
<feature type="chain" id="PRO_5023356464" description="S-adenosylmethionine decarboxylase alpha chain" evidence="8">
    <location>
        <begin position="82"/>
        <end position="134"/>
    </location>
</feature>
<evidence type="ECO:0000256" key="2">
    <source>
        <dbReference type="ARBA" id="ARBA00022813"/>
    </source>
</evidence>
<dbReference type="UniPathway" id="UPA00331">
    <property type="reaction ID" value="UER00451"/>
</dbReference>
<dbReference type="KEGG" id="pdl:Pyrde_0967"/>
<evidence type="ECO:0000313" key="9">
    <source>
        <dbReference type="EMBL" id="ALL01015.1"/>
    </source>
</evidence>
<dbReference type="PANTHER" id="PTHR33866">
    <property type="entry name" value="S-ADENOSYLMETHIONINE DECARBOXYLASE PROENZYME"/>
    <property type="match status" value="1"/>
</dbReference>
<comment type="PTM">
    <text evidence="8">Is synthesized initially as an inactive proenzyme. Formation of the active enzyme involves a self-maturation process in which the active site pyruvoyl group is generated from an internal serine residue via an autocatalytic post-translational modification. Two non-identical subunits are generated from the proenzyme in this reaction, and the pyruvate is formed at the N-terminus of the alpha chain, which is derived from the carboxyl end of the proenzyme. The post-translation cleavage follows an unusual pathway, termed non-hydrolytic serinolysis, in which the side chain hydroxyl group of the serine supplies its oxygen atom to form the C-terminus of the beta chain, while the remainder of the serine residue undergoes an oxidative deamination to produce ammonia and the pyruvoyl group blocking the N-terminus of the alpha chain.</text>
</comment>
<dbReference type="InterPro" id="IPR016067">
    <property type="entry name" value="S-AdoMet_deCO2ase_core"/>
</dbReference>
<evidence type="ECO:0000256" key="4">
    <source>
        <dbReference type="ARBA" id="ARBA00023145"/>
    </source>
</evidence>
<dbReference type="PATRIC" id="fig|1273541.4.peg.1040"/>
<dbReference type="EMBL" id="CP013011">
    <property type="protein sequence ID" value="ALL01015.1"/>
    <property type="molecule type" value="Genomic_DNA"/>
</dbReference>
<keyword evidence="7 8" id="KW-0670">Pyruvate</keyword>
<feature type="chain" id="PRO_5023356463" description="S-adenosylmethionine decarboxylase beta chain" evidence="8">
    <location>
        <begin position="1"/>
        <end position="81"/>
    </location>
</feature>
<accession>A0A0P0N462</accession>
<evidence type="ECO:0000256" key="3">
    <source>
        <dbReference type="ARBA" id="ARBA00023115"/>
    </source>
</evidence>
<dbReference type="InterPro" id="IPR017716">
    <property type="entry name" value="S-AdoMet_deCOase_pro-enz"/>
</dbReference>
<dbReference type="PANTHER" id="PTHR33866:SF2">
    <property type="entry name" value="S-ADENOSYLMETHIONINE DECARBOXYLASE PROENZYME"/>
    <property type="match status" value="1"/>
</dbReference>
<dbReference type="GO" id="GO:0008295">
    <property type="term" value="P:spermidine biosynthetic process"/>
    <property type="evidence" value="ECO:0007669"/>
    <property type="project" value="UniProtKB-UniRule"/>
</dbReference>
<dbReference type="STRING" id="1273541.Pyrde_0967"/>
<evidence type="ECO:0000256" key="7">
    <source>
        <dbReference type="ARBA" id="ARBA00023317"/>
    </source>
</evidence>
<dbReference type="AlphaFoldDB" id="A0A0P0N462"/>
<evidence type="ECO:0000256" key="1">
    <source>
        <dbReference type="ARBA" id="ARBA00022793"/>
    </source>
</evidence>
<dbReference type="NCBIfam" id="TIGR03330">
    <property type="entry name" value="SAM_DCase_Bsu"/>
    <property type="match status" value="1"/>
</dbReference>
<feature type="active site" description="Proton donor; for catalytic activity" evidence="8">
    <location>
        <position position="102"/>
    </location>
</feature>
<dbReference type="HAMAP" id="MF_00464">
    <property type="entry name" value="AdoMetDC_1"/>
    <property type="match status" value="1"/>
</dbReference>
<dbReference type="InterPro" id="IPR003826">
    <property type="entry name" value="AdoMetDC_fam_prok"/>
</dbReference>
<dbReference type="GO" id="GO:0004014">
    <property type="term" value="F:adenosylmethionine decarboxylase activity"/>
    <property type="evidence" value="ECO:0007669"/>
    <property type="project" value="UniProtKB-UniRule"/>
</dbReference>
<comment type="function">
    <text evidence="8">Catalyzes the decarboxylation of S-adenosylmethionine to S-adenosylmethioninamine (dcAdoMet), the propylamine donor required for the synthesis of the polyamines spermine and spermidine from the diamine putrescine.</text>
</comment>
<comment type="similarity">
    <text evidence="8">Belongs to the prokaryotic AdoMetDC family. Type 1 subfamily.</text>
</comment>
<keyword evidence="3 8" id="KW-0620">Polyamine biosynthesis</keyword>
<keyword evidence="2 8" id="KW-0068">Autocatalytic cleavage</keyword>
<reference evidence="9 10" key="1">
    <citation type="submission" date="2015-10" db="EMBL/GenBank/DDBJ databases">
        <title>Complete genome sequence of hyperthermophilic archaeon Pyrodictium delaneyi Su06.</title>
        <authorList>
            <person name="Jung J.-H."/>
            <person name="Lin J."/>
            <person name="Holden J.F."/>
            <person name="Park C.-S."/>
        </authorList>
    </citation>
    <scope>NUCLEOTIDE SEQUENCE [LARGE SCALE GENOMIC DNA]</scope>
    <source>
        <strain evidence="9 10">Su06</strain>
    </source>
</reference>
<comment type="subunit">
    <text evidence="8">Heterotetramer of two alpha and two beta chains arranged as a dimer of alpha/beta heterodimers.</text>
</comment>
<keyword evidence="5 8" id="KW-0456">Lyase</keyword>
<keyword evidence="8" id="KW-0949">S-adenosyl-L-methionine</keyword>
<dbReference type="EC" id="4.1.1.50" evidence="8"/>
<evidence type="ECO:0000313" key="10">
    <source>
        <dbReference type="Proteomes" id="UP000058613"/>
    </source>
</evidence>
<comment type="cofactor">
    <cofactor evidence="8">
        <name>pyruvate</name>
        <dbReference type="ChEBI" id="CHEBI:15361"/>
    </cofactor>
    <text evidence="8">Binds 1 pyruvoyl group covalently per subunit.</text>
</comment>
<feature type="modified residue" description="Pyruvic acid (Ser); by autocatalysis" evidence="8">
    <location>
        <position position="82"/>
    </location>
</feature>
<evidence type="ECO:0000256" key="8">
    <source>
        <dbReference type="HAMAP-Rule" id="MF_00464"/>
    </source>
</evidence>
<dbReference type="Gene3D" id="3.60.90.10">
    <property type="entry name" value="S-adenosylmethionine decarboxylase"/>
    <property type="match status" value="1"/>
</dbReference>
<keyword evidence="6 8" id="KW-0704">Schiff base</keyword>
<gene>
    <name evidence="8" type="primary">speH</name>
    <name evidence="9" type="ORF">Pyrde_0967</name>
</gene>
<protein>
    <recommendedName>
        <fullName evidence="8">S-adenosylmethionine decarboxylase proenzyme</fullName>
        <shortName evidence="8">AdoMetDC</shortName>
        <shortName evidence="8">SAMDC</shortName>
        <ecNumber evidence="8">4.1.1.50</ecNumber>
    </recommendedName>
    <component>
        <recommendedName>
            <fullName evidence="8">S-adenosylmethionine decarboxylase beta chain</fullName>
        </recommendedName>
    </component>
    <component>
        <recommendedName>
            <fullName evidence="8">S-adenosylmethionine decarboxylase alpha chain</fullName>
        </recommendedName>
    </component>
</protein>
<keyword evidence="1 8" id="KW-0210">Decarboxylase</keyword>
<keyword evidence="8" id="KW-0745">Spermidine biosynthesis</keyword>
<dbReference type="Pfam" id="PF02675">
    <property type="entry name" value="AdoMet_dc"/>
    <property type="match status" value="1"/>
</dbReference>
<evidence type="ECO:0000256" key="6">
    <source>
        <dbReference type="ARBA" id="ARBA00023270"/>
    </source>
</evidence>
<dbReference type="SUPFAM" id="SSF56276">
    <property type="entry name" value="S-adenosylmethionine decarboxylase"/>
    <property type="match status" value="1"/>
</dbReference>
<feature type="site" description="Cleavage (non-hydrolytic); by autolysis" evidence="8">
    <location>
        <begin position="81"/>
        <end position="82"/>
    </location>
</feature>
<dbReference type="GO" id="GO:0005829">
    <property type="term" value="C:cytosol"/>
    <property type="evidence" value="ECO:0007669"/>
    <property type="project" value="TreeGrafter"/>
</dbReference>
<feature type="active site" description="Proton acceptor; for processing activity" evidence="8">
    <location>
        <position position="87"/>
    </location>
</feature>
<sequence>MRAMEITHAIRPRPEPAPGEPRVYGKHVYGNLYNCDREVLSNEERLRQIVVNAAKLGNMTLLDVRSWKIGEGVSIVAIVLESHITIHTWPEYAFATVDVYSCGKHTNPEKAFDYIAAALRAQRVERKVTTRNLE</sequence>
<comment type="catalytic activity">
    <reaction evidence="8">
        <text>S-adenosyl-L-methionine + H(+) = S-adenosyl 3-(methylsulfanyl)propylamine + CO2</text>
        <dbReference type="Rhea" id="RHEA:15981"/>
        <dbReference type="ChEBI" id="CHEBI:15378"/>
        <dbReference type="ChEBI" id="CHEBI:16526"/>
        <dbReference type="ChEBI" id="CHEBI:57443"/>
        <dbReference type="ChEBI" id="CHEBI:59789"/>
        <dbReference type="EC" id="4.1.1.50"/>
    </reaction>
</comment>
<evidence type="ECO:0000256" key="5">
    <source>
        <dbReference type="ARBA" id="ARBA00023239"/>
    </source>
</evidence>
<comment type="pathway">
    <text evidence="8">Amine and polyamine biosynthesis; S-adenosylmethioninamine biosynthesis; S-adenosylmethioninamine from S-adenosyl-L-methionine: step 1/1.</text>
</comment>
<keyword evidence="4 8" id="KW-0865">Zymogen</keyword>
<feature type="active site" description="Schiff-base intermediate with substrate; via pyruvic acid" evidence="8">
    <location>
        <position position="82"/>
    </location>
</feature>
<dbReference type="Proteomes" id="UP000058613">
    <property type="component" value="Chromosome"/>
</dbReference>